<feature type="region of interest" description="Disordered" evidence="2">
    <location>
        <begin position="42"/>
        <end position="95"/>
    </location>
</feature>
<protein>
    <submittedName>
        <fullName evidence="3">Uncharacterized protein</fullName>
    </submittedName>
</protein>
<name>A0A0C2X9F7_HEBCY</name>
<feature type="coiled-coil region" evidence="1">
    <location>
        <begin position="235"/>
        <end position="280"/>
    </location>
</feature>
<evidence type="ECO:0000313" key="3">
    <source>
        <dbReference type="EMBL" id="KIM34638.1"/>
    </source>
</evidence>
<keyword evidence="1" id="KW-0175">Coiled coil</keyword>
<dbReference type="OrthoDB" id="3062029at2759"/>
<gene>
    <name evidence="3" type="ORF">M413DRAFT_450141</name>
</gene>
<feature type="compositionally biased region" description="Low complexity" evidence="2">
    <location>
        <begin position="66"/>
        <end position="82"/>
    </location>
</feature>
<dbReference type="EMBL" id="KN831896">
    <property type="protein sequence ID" value="KIM34638.1"/>
    <property type="molecule type" value="Genomic_DNA"/>
</dbReference>
<feature type="compositionally biased region" description="Basic and acidic residues" evidence="2">
    <location>
        <begin position="83"/>
        <end position="95"/>
    </location>
</feature>
<reference evidence="4" key="2">
    <citation type="submission" date="2015-01" db="EMBL/GenBank/DDBJ databases">
        <title>Evolutionary Origins and Diversification of the Mycorrhizal Mutualists.</title>
        <authorList>
            <consortium name="DOE Joint Genome Institute"/>
            <consortium name="Mycorrhizal Genomics Consortium"/>
            <person name="Kohler A."/>
            <person name="Kuo A."/>
            <person name="Nagy L.G."/>
            <person name="Floudas D."/>
            <person name="Copeland A."/>
            <person name="Barry K.W."/>
            <person name="Cichocki N."/>
            <person name="Veneault-Fourrey C."/>
            <person name="LaButti K."/>
            <person name="Lindquist E.A."/>
            <person name="Lipzen A."/>
            <person name="Lundell T."/>
            <person name="Morin E."/>
            <person name="Murat C."/>
            <person name="Riley R."/>
            <person name="Ohm R."/>
            <person name="Sun H."/>
            <person name="Tunlid A."/>
            <person name="Henrissat B."/>
            <person name="Grigoriev I.V."/>
            <person name="Hibbett D.S."/>
            <person name="Martin F."/>
        </authorList>
    </citation>
    <scope>NUCLEOTIDE SEQUENCE [LARGE SCALE GENOMIC DNA]</scope>
    <source>
        <strain evidence="4">h7</strain>
    </source>
</reference>
<evidence type="ECO:0000256" key="2">
    <source>
        <dbReference type="SAM" id="MobiDB-lite"/>
    </source>
</evidence>
<dbReference type="STRING" id="686832.A0A0C2X9F7"/>
<sequence length="286" mass="32265">VLSIQLCKTELAVQHEYISLHVEGLGRTFYLAIERGRGSIVDKVSKKEDPSTDSQPEPADNVDTLSPSAPRSRMESSSSMSSLDKDKISPLRKDKHHENDRVFRILKFTPPIPLYEVAVLAHTIHNAKRHQLLFSRNCYFYAGTLIKALETRYEPRQVDLFTTGSDELDKEHGLNPKKRRKVTAGAYHNIPIYVEEDVNIVPVVAQFEKDLKAYKDVISAEVKFREDAKAAVEWLKATEAMALAAEEEMAAAEAMALAAEEELARVKKAVDEEIARLRRQLEAAKH</sequence>
<dbReference type="Proteomes" id="UP000053424">
    <property type="component" value="Unassembled WGS sequence"/>
</dbReference>
<evidence type="ECO:0000313" key="4">
    <source>
        <dbReference type="Proteomes" id="UP000053424"/>
    </source>
</evidence>
<organism evidence="3 4">
    <name type="scientific">Hebeloma cylindrosporum</name>
    <dbReference type="NCBI Taxonomy" id="76867"/>
    <lineage>
        <taxon>Eukaryota</taxon>
        <taxon>Fungi</taxon>
        <taxon>Dikarya</taxon>
        <taxon>Basidiomycota</taxon>
        <taxon>Agaricomycotina</taxon>
        <taxon>Agaricomycetes</taxon>
        <taxon>Agaricomycetidae</taxon>
        <taxon>Agaricales</taxon>
        <taxon>Agaricineae</taxon>
        <taxon>Hymenogastraceae</taxon>
        <taxon>Hebeloma</taxon>
    </lineage>
</organism>
<accession>A0A0C2X9F7</accession>
<dbReference type="HOGENOM" id="CLU_058479_0_0_1"/>
<feature type="non-terminal residue" evidence="3">
    <location>
        <position position="286"/>
    </location>
</feature>
<proteinExistence type="predicted"/>
<evidence type="ECO:0000256" key="1">
    <source>
        <dbReference type="SAM" id="Coils"/>
    </source>
</evidence>
<reference evidence="3 4" key="1">
    <citation type="submission" date="2014-04" db="EMBL/GenBank/DDBJ databases">
        <authorList>
            <consortium name="DOE Joint Genome Institute"/>
            <person name="Kuo A."/>
            <person name="Gay G."/>
            <person name="Dore J."/>
            <person name="Kohler A."/>
            <person name="Nagy L.G."/>
            <person name="Floudas D."/>
            <person name="Copeland A."/>
            <person name="Barry K.W."/>
            <person name="Cichocki N."/>
            <person name="Veneault-Fourrey C."/>
            <person name="LaButti K."/>
            <person name="Lindquist E.A."/>
            <person name="Lipzen A."/>
            <person name="Lundell T."/>
            <person name="Morin E."/>
            <person name="Murat C."/>
            <person name="Sun H."/>
            <person name="Tunlid A."/>
            <person name="Henrissat B."/>
            <person name="Grigoriev I.V."/>
            <person name="Hibbett D.S."/>
            <person name="Martin F."/>
            <person name="Nordberg H.P."/>
            <person name="Cantor M.N."/>
            <person name="Hua S.X."/>
        </authorList>
    </citation>
    <scope>NUCLEOTIDE SEQUENCE [LARGE SCALE GENOMIC DNA]</scope>
    <source>
        <strain evidence="4">h7</strain>
    </source>
</reference>
<dbReference type="AlphaFoldDB" id="A0A0C2X9F7"/>
<keyword evidence="4" id="KW-1185">Reference proteome</keyword>